<keyword evidence="3" id="KW-0677">Repeat</keyword>
<dbReference type="Gene3D" id="1.20.1280.50">
    <property type="match status" value="1"/>
</dbReference>
<dbReference type="PROSITE" id="PS50082">
    <property type="entry name" value="WD_REPEATS_2"/>
    <property type="match status" value="5"/>
</dbReference>
<feature type="region of interest" description="Disordered" evidence="5">
    <location>
        <begin position="712"/>
        <end position="731"/>
    </location>
</feature>
<dbReference type="PRINTS" id="PR00320">
    <property type="entry name" value="GPROTEINBRPT"/>
</dbReference>
<evidence type="ECO:0000259" key="6">
    <source>
        <dbReference type="PROSITE" id="PS50181"/>
    </source>
</evidence>
<dbReference type="InterPro" id="IPR036322">
    <property type="entry name" value="WD40_repeat_dom_sf"/>
</dbReference>
<feature type="repeat" description="WD" evidence="4">
    <location>
        <begin position="338"/>
        <end position="377"/>
    </location>
</feature>
<keyword evidence="2 4" id="KW-0853">WD repeat</keyword>
<dbReference type="SMART" id="SM00320">
    <property type="entry name" value="WD40"/>
    <property type="match status" value="7"/>
</dbReference>
<name>A0ABR3P346_9PEZI</name>
<dbReference type="EMBL" id="JBFMKM010000016">
    <property type="protein sequence ID" value="KAL1297212.1"/>
    <property type="molecule type" value="Genomic_DNA"/>
</dbReference>
<evidence type="ECO:0000313" key="7">
    <source>
        <dbReference type="EMBL" id="KAL1297212.1"/>
    </source>
</evidence>
<dbReference type="InterPro" id="IPR020472">
    <property type="entry name" value="WD40_PAC1"/>
</dbReference>
<dbReference type="PANTHER" id="PTHR14604">
    <property type="entry name" value="WD40 REPEAT PF20"/>
    <property type="match status" value="1"/>
</dbReference>
<evidence type="ECO:0000256" key="2">
    <source>
        <dbReference type="ARBA" id="ARBA00022574"/>
    </source>
</evidence>
<dbReference type="SUPFAM" id="SSF50978">
    <property type="entry name" value="WD40 repeat-like"/>
    <property type="match status" value="1"/>
</dbReference>
<feature type="repeat" description="WD" evidence="4">
    <location>
        <begin position="530"/>
        <end position="569"/>
    </location>
</feature>
<feature type="region of interest" description="Disordered" evidence="5">
    <location>
        <begin position="1"/>
        <end position="48"/>
    </location>
</feature>
<sequence length="845" mass="93349">MRESPSPTTSLTSAPSPSAMSRDTPESRLDEGYSGGSEETRSLSGSDASMRLEADTDMDKMQLVNSNLINHLMSLPAEDRAALAATIILGLPETEKSDAAYAVIRSLRTSSIASIVERLNPLLHKDPAMTLPPEITALIFLYLPPVDLLRSAISSKAWRERALDSNLWRVLFTREGWSANMNQVRAAEAMEARRRATLTRHTSPKAPRRKRDLDSEGTGSTKRARESSSHQTISGGPGESASEGWREQHGTLEADEDFVMLEYQPNDSEEIRNDADSVSGSNARACLSPTLHPELFTPDTLFPRINWLYLYKQRRRLEDNWHKGRYVTFQLPHPDHLDEAHEECVYTIQHSSKWVVSGSRDKTIAIWDLATQRRVRTLSGAHHASVLCLQFDESESEDIVVSGGSDSFVVIWRFSTGEIIRKLDQAHTESVLNLRFDHRYLITCSKDKTIKIWNRREVFVNNPIVPAVARRQIEVGGPNLISEYNLLVTLEGHGAAVNAIQVYEGQIVSASGDRTIKAWDINTGYCLRTYTGHTKGIACVQYDGRRIVSGSSDNTVRIFDAATSAEVACLPGHTNLVRTVQARFGDMQDTDQDLEAAARAVDQAFHDARTTGQTPDARRRRGLGNAGSSNPNDVCALGAKIPPGGGGNAWSRIVSGSYDETIIIWRKDVDGKWVPSRRLHQDEILSPRHRRTRPIHPQPLGFDDIPIQSNVPPATRHRPADTNNGSTAQSTAGAVAGVQTNTTNVRQAQVGEASTTANGVPPAAAARPDAAAQPRPFQQVRPPGAGVHVHRQQRLRELETNRVFKLQFDSRRIISCSQNRIIVGWDFAAGDAELAEASRFFGETN</sequence>
<dbReference type="SUPFAM" id="SSF81383">
    <property type="entry name" value="F-box domain"/>
    <property type="match status" value="1"/>
</dbReference>
<dbReference type="InterPro" id="IPR050995">
    <property type="entry name" value="WD-F-box_domain-protein"/>
</dbReference>
<feature type="compositionally biased region" description="Basic residues" evidence="5">
    <location>
        <begin position="195"/>
        <end position="210"/>
    </location>
</feature>
<dbReference type="CDD" id="cd00200">
    <property type="entry name" value="WD40"/>
    <property type="match status" value="1"/>
</dbReference>
<protein>
    <recommendedName>
        <fullName evidence="6">F-box domain-containing protein</fullName>
    </recommendedName>
</protein>
<evidence type="ECO:0000256" key="3">
    <source>
        <dbReference type="ARBA" id="ARBA00022737"/>
    </source>
</evidence>
<evidence type="ECO:0000256" key="4">
    <source>
        <dbReference type="PROSITE-ProRule" id="PRU00221"/>
    </source>
</evidence>
<feature type="repeat" description="WD" evidence="4">
    <location>
        <begin position="379"/>
        <end position="422"/>
    </location>
</feature>
<dbReference type="PROSITE" id="PS50294">
    <property type="entry name" value="WD_REPEATS_REGION"/>
    <property type="match status" value="2"/>
</dbReference>
<dbReference type="GeneID" id="95978479"/>
<feature type="repeat" description="WD" evidence="4">
    <location>
        <begin position="490"/>
        <end position="529"/>
    </location>
</feature>
<organism evidence="7 8">
    <name type="scientific">Neodothiora populina</name>
    <dbReference type="NCBI Taxonomy" id="2781224"/>
    <lineage>
        <taxon>Eukaryota</taxon>
        <taxon>Fungi</taxon>
        <taxon>Dikarya</taxon>
        <taxon>Ascomycota</taxon>
        <taxon>Pezizomycotina</taxon>
        <taxon>Dothideomycetes</taxon>
        <taxon>Dothideomycetidae</taxon>
        <taxon>Dothideales</taxon>
        <taxon>Dothioraceae</taxon>
        <taxon>Neodothiora</taxon>
    </lineage>
</organism>
<feature type="domain" description="F-box" evidence="6">
    <location>
        <begin position="125"/>
        <end position="171"/>
    </location>
</feature>
<accession>A0ABR3P346</accession>
<dbReference type="InterPro" id="IPR015943">
    <property type="entry name" value="WD40/YVTN_repeat-like_dom_sf"/>
</dbReference>
<dbReference type="PROSITE" id="PS50181">
    <property type="entry name" value="FBOX"/>
    <property type="match status" value="1"/>
</dbReference>
<feature type="region of interest" description="Disordered" evidence="5">
    <location>
        <begin position="609"/>
        <end position="630"/>
    </location>
</feature>
<comment type="caution">
    <text evidence="7">The sequence shown here is derived from an EMBL/GenBank/DDBJ whole genome shotgun (WGS) entry which is preliminary data.</text>
</comment>
<dbReference type="RefSeq" id="XP_069196894.1">
    <property type="nucleotide sequence ID" value="XM_069344467.1"/>
</dbReference>
<dbReference type="Pfam" id="PF00400">
    <property type="entry name" value="WD40"/>
    <property type="match status" value="5"/>
</dbReference>
<dbReference type="Gene3D" id="2.130.10.10">
    <property type="entry name" value="YVTN repeat-like/Quinoprotein amine dehydrogenase"/>
    <property type="match status" value="1"/>
</dbReference>
<dbReference type="InterPro" id="IPR001680">
    <property type="entry name" value="WD40_rpt"/>
</dbReference>
<feature type="region of interest" description="Disordered" evidence="5">
    <location>
        <begin position="190"/>
        <end position="247"/>
    </location>
</feature>
<dbReference type="PROSITE" id="PS00678">
    <property type="entry name" value="WD_REPEATS_1"/>
    <property type="match status" value="2"/>
</dbReference>
<comment type="similarity">
    <text evidence="1">Belongs to the WD repeat MET30/SCONB/SCON-2 family.</text>
</comment>
<dbReference type="Proteomes" id="UP001562354">
    <property type="component" value="Unassembled WGS sequence"/>
</dbReference>
<dbReference type="PANTHER" id="PTHR14604:SF4">
    <property type="entry name" value="F-BOX DOMAIN-CONTAINING PROTEIN"/>
    <property type="match status" value="1"/>
</dbReference>
<evidence type="ECO:0000256" key="5">
    <source>
        <dbReference type="SAM" id="MobiDB-lite"/>
    </source>
</evidence>
<proteinExistence type="inferred from homology"/>
<evidence type="ECO:0000313" key="8">
    <source>
        <dbReference type="Proteomes" id="UP001562354"/>
    </source>
</evidence>
<dbReference type="InterPro" id="IPR019775">
    <property type="entry name" value="WD40_repeat_CS"/>
</dbReference>
<dbReference type="InterPro" id="IPR036047">
    <property type="entry name" value="F-box-like_dom_sf"/>
</dbReference>
<dbReference type="InterPro" id="IPR001810">
    <property type="entry name" value="F-box_dom"/>
</dbReference>
<feature type="compositionally biased region" description="Polar residues" evidence="5">
    <location>
        <begin position="721"/>
        <end position="731"/>
    </location>
</feature>
<evidence type="ECO:0000256" key="1">
    <source>
        <dbReference type="ARBA" id="ARBA00007968"/>
    </source>
</evidence>
<dbReference type="Pfam" id="PF12937">
    <property type="entry name" value="F-box-like"/>
    <property type="match status" value="1"/>
</dbReference>
<keyword evidence="8" id="KW-1185">Reference proteome</keyword>
<reference evidence="7 8" key="1">
    <citation type="submission" date="2024-07" db="EMBL/GenBank/DDBJ databases">
        <title>Draft sequence of the Neodothiora populina.</title>
        <authorList>
            <person name="Drown D.D."/>
            <person name="Schuette U.S."/>
            <person name="Buechlein A.B."/>
            <person name="Rusch D.R."/>
            <person name="Winton L.W."/>
            <person name="Adams G.A."/>
        </authorList>
    </citation>
    <scope>NUCLEOTIDE SEQUENCE [LARGE SCALE GENOMIC DNA]</scope>
    <source>
        <strain evidence="7 8">CPC 39397</strain>
    </source>
</reference>
<feature type="compositionally biased region" description="Low complexity" evidence="5">
    <location>
        <begin position="1"/>
        <end position="21"/>
    </location>
</feature>
<gene>
    <name evidence="7" type="ORF">AAFC00_004779</name>
</gene>
<feature type="repeat" description="WD" evidence="4">
    <location>
        <begin position="424"/>
        <end position="454"/>
    </location>
</feature>